<name>A0A6G1J516_9PLEO</name>
<protein>
    <submittedName>
        <fullName evidence="2">Uncharacterized protein</fullName>
    </submittedName>
</protein>
<dbReference type="EMBL" id="MU005579">
    <property type="protein sequence ID" value="KAF2685219.1"/>
    <property type="molecule type" value="Genomic_DNA"/>
</dbReference>
<sequence>MLSTNVQYSLHDAMLQHCQQCNGFKKKWRIVDESVQPVLHETIVHEPSSHSEYATKFIDRTPTPEGWSQRQLEVVHNAKTYQIALSSLFTRDCGTGPTLESQYPTNLVAIGEQFARLTDSSLRRGKLQKSFSYFQALILLLYSAVLEKTGTDRRDVDTILDSVPTFGSKNKTSLRKAAWKVYEVIEKLVKAGWTMSRATELFFLNPISPSSLSNMKDKCFDSIATVLVEKQEYTTYKYEDCMTTEYTIPSLIAYLLSLGDATRHINRMYSALNIEVPKTLHHVHDVHPAVTLMSTNIYTVSKPPRKKRKPNIPITKLESTATNNASGGGDNSGVHLRFNPTADEALNLAPTTLVLRKGDYIDISTIDSTRSNDTTGSGLLKTLTHQTPSDAEATGAGSTPPGIPGPAEHPNMDHLSLGLGGVEDQQAGSGAVQGGFGAGSDYPDGCGTGSVTEGAGENFDKRYELGGRAAATRVSPTVRNSCKSTSDPPPLPTTPTNGFQTPDIGGARGQDRTMQMLAEPDTIHELGTAERHQDGTMNTAQETRNRHQLEMAASTLLNMQTTRSLEVHSRDG</sequence>
<feature type="region of interest" description="Disordered" evidence="1">
    <location>
        <begin position="472"/>
        <end position="503"/>
    </location>
</feature>
<feature type="region of interest" description="Disordered" evidence="1">
    <location>
        <begin position="387"/>
        <end position="436"/>
    </location>
</feature>
<dbReference type="Proteomes" id="UP000799291">
    <property type="component" value="Unassembled WGS sequence"/>
</dbReference>
<accession>A0A6G1J516</accession>
<evidence type="ECO:0000313" key="3">
    <source>
        <dbReference type="Proteomes" id="UP000799291"/>
    </source>
</evidence>
<organism evidence="2 3">
    <name type="scientific">Lentithecium fluviatile CBS 122367</name>
    <dbReference type="NCBI Taxonomy" id="1168545"/>
    <lineage>
        <taxon>Eukaryota</taxon>
        <taxon>Fungi</taxon>
        <taxon>Dikarya</taxon>
        <taxon>Ascomycota</taxon>
        <taxon>Pezizomycotina</taxon>
        <taxon>Dothideomycetes</taxon>
        <taxon>Pleosporomycetidae</taxon>
        <taxon>Pleosporales</taxon>
        <taxon>Massarineae</taxon>
        <taxon>Lentitheciaceae</taxon>
        <taxon>Lentithecium</taxon>
    </lineage>
</organism>
<dbReference type="OrthoDB" id="3800857at2759"/>
<feature type="region of interest" description="Disordered" evidence="1">
    <location>
        <begin position="301"/>
        <end position="334"/>
    </location>
</feature>
<reference evidence="2" key="1">
    <citation type="journal article" date="2020" name="Stud. Mycol.">
        <title>101 Dothideomycetes genomes: a test case for predicting lifestyles and emergence of pathogens.</title>
        <authorList>
            <person name="Haridas S."/>
            <person name="Albert R."/>
            <person name="Binder M."/>
            <person name="Bloem J."/>
            <person name="Labutti K."/>
            <person name="Salamov A."/>
            <person name="Andreopoulos B."/>
            <person name="Baker S."/>
            <person name="Barry K."/>
            <person name="Bills G."/>
            <person name="Bluhm B."/>
            <person name="Cannon C."/>
            <person name="Castanera R."/>
            <person name="Culley D."/>
            <person name="Daum C."/>
            <person name="Ezra D."/>
            <person name="Gonzalez J."/>
            <person name="Henrissat B."/>
            <person name="Kuo A."/>
            <person name="Liang C."/>
            <person name="Lipzen A."/>
            <person name="Lutzoni F."/>
            <person name="Magnuson J."/>
            <person name="Mondo S."/>
            <person name="Nolan M."/>
            <person name="Ohm R."/>
            <person name="Pangilinan J."/>
            <person name="Park H.-J."/>
            <person name="Ramirez L."/>
            <person name="Alfaro M."/>
            <person name="Sun H."/>
            <person name="Tritt A."/>
            <person name="Yoshinaga Y."/>
            <person name="Zwiers L.-H."/>
            <person name="Turgeon B."/>
            <person name="Goodwin S."/>
            <person name="Spatafora J."/>
            <person name="Crous P."/>
            <person name="Grigoriev I."/>
        </authorList>
    </citation>
    <scope>NUCLEOTIDE SEQUENCE</scope>
    <source>
        <strain evidence="2">CBS 122367</strain>
    </source>
</reference>
<feature type="compositionally biased region" description="Polar residues" evidence="1">
    <location>
        <begin position="474"/>
        <end position="486"/>
    </location>
</feature>
<evidence type="ECO:0000256" key="1">
    <source>
        <dbReference type="SAM" id="MobiDB-lite"/>
    </source>
</evidence>
<dbReference type="AlphaFoldDB" id="A0A6G1J516"/>
<keyword evidence="3" id="KW-1185">Reference proteome</keyword>
<evidence type="ECO:0000313" key="2">
    <source>
        <dbReference type="EMBL" id="KAF2685219.1"/>
    </source>
</evidence>
<gene>
    <name evidence="2" type="ORF">K458DRAFT_388112</name>
</gene>
<proteinExistence type="predicted"/>